<evidence type="ECO:0000313" key="1">
    <source>
        <dbReference type="EMBL" id="KAI7997879.1"/>
    </source>
</evidence>
<protein>
    <submittedName>
        <fullName evidence="1">Uncharacterized protein</fullName>
    </submittedName>
</protein>
<dbReference type="Proteomes" id="UP001060215">
    <property type="component" value="Chromosome 10"/>
</dbReference>
<dbReference type="EMBL" id="CM045767">
    <property type="protein sequence ID" value="KAI7997879.1"/>
    <property type="molecule type" value="Genomic_DNA"/>
</dbReference>
<comment type="caution">
    <text evidence="1">The sequence shown here is derived from an EMBL/GenBank/DDBJ whole genome shotgun (WGS) entry which is preliminary data.</text>
</comment>
<proteinExistence type="predicted"/>
<gene>
    <name evidence="1" type="ORF">LOK49_LG10G02455</name>
</gene>
<sequence>MHTMKHMFRPLVETTSADRFVVFGWSWRFESDRGVGESGSQSPNGDGEAWMELGLIARILHTGDRHIAVARWIEQVLPFSLLLLVVFIQQHLQDTLVRQAAMVLKCILLMYYKNSRGRNYCRQAMSRKESHYSAYATSEQAAMVLKCILLMYYKNSSGRNYRRQVQFFFAALKALSSKEGQSDCLRNFRAGSTVFIFHAPY</sequence>
<organism evidence="1 2">
    <name type="scientific">Camellia lanceoleosa</name>
    <dbReference type="NCBI Taxonomy" id="1840588"/>
    <lineage>
        <taxon>Eukaryota</taxon>
        <taxon>Viridiplantae</taxon>
        <taxon>Streptophyta</taxon>
        <taxon>Embryophyta</taxon>
        <taxon>Tracheophyta</taxon>
        <taxon>Spermatophyta</taxon>
        <taxon>Magnoliopsida</taxon>
        <taxon>eudicotyledons</taxon>
        <taxon>Gunneridae</taxon>
        <taxon>Pentapetalae</taxon>
        <taxon>asterids</taxon>
        <taxon>Ericales</taxon>
        <taxon>Theaceae</taxon>
        <taxon>Camellia</taxon>
    </lineage>
</organism>
<evidence type="ECO:0000313" key="2">
    <source>
        <dbReference type="Proteomes" id="UP001060215"/>
    </source>
</evidence>
<keyword evidence="2" id="KW-1185">Reference proteome</keyword>
<reference evidence="1 2" key="1">
    <citation type="journal article" date="2022" name="Plant J.">
        <title>Chromosome-level genome of Camellia lanceoleosa provides a valuable resource for understanding genome evolution and self-incompatibility.</title>
        <authorList>
            <person name="Gong W."/>
            <person name="Xiao S."/>
            <person name="Wang L."/>
            <person name="Liao Z."/>
            <person name="Chang Y."/>
            <person name="Mo W."/>
            <person name="Hu G."/>
            <person name="Li W."/>
            <person name="Zhao G."/>
            <person name="Zhu H."/>
            <person name="Hu X."/>
            <person name="Ji K."/>
            <person name="Xiang X."/>
            <person name="Song Q."/>
            <person name="Yuan D."/>
            <person name="Jin S."/>
            <person name="Zhang L."/>
        </authorList>
    </citation>
    <scope>NUCLEOTIDE SEQUENCE [LARGE SCALE GENOMIC DNA]</scope>
    <source>
        <strain evidence="1">SQ_2022a</strain>
    </source>
</reference>
<accession>A0ACC0GBD2</accession>
<name>A0ACC0GBD2_9ERIC</name>